<dbReference type="InterPro" id="IPR008145">
    <property type="entry name" value="GK/Ca_channel_bsu"/>
</dbReference>
<reference evidence="14" key="1">
    <citation type="submission" date="2019-05" db="EMBL/GenBank/DDBJ databases">
        <title>Annotation for the trematode Fasciolopsis buski.</title>
        <authorList>
            <person name="Choi Y.-J."/>
        </authorList>
    </citation>
    <scope>NUCLEOTIDE SEQUENCE</scope>
    <source>
        <strain evidence="14">HT</strain>
        <tissue evidence="14">Whole worm</tissue>
    </source>
</reference>
<comment type="subcellular location">
    <subcellularLocation>
        <location evidence="1">Golgi apparatus membrane</location>
        <topology evidence="1">Single-pass type II membrane protein</topology>
    </subcellularLocation>
</comment>
<dbReference type="Proteomes" id="UP000728185">
    <property type="component" value="Unassembled WGS sequence"/>
</dbReference>
<dbReference type="SMART" id="SM00072">
    <property type="entry name" value="GuKc"/>
    <property type="match status" value="1"/>
</dbReference>
<dbReference type="Pfam" id="PF16317">
    <property type="entry name" value="Glyco_hydro_99"/>
    <property type="match status" value="1"/>
</dbReference>
<comment type="similarity">
    <text evidence="2">Belongs to the glycosyl hydrolase 99 family.</text>
</comment>
<keyword evidence="6" id="KW-0378">Hydrolase</keyword>
<evidence type="ECO:0000256" key="8">
    <source>
        <dbReference type="ARBA" id="ARBA00022968"/>
    </source>
</evidence>
<keyword evidence="15" id="KW-1185">Reference proteome</keyword>
<dbReference type="Gene3D" id="3.20.20.80">
    <property type="entry name" value="Glycosidases"/>
    <property type="match status" value="1"/>
</dbReference>
<evidence type="ECO:0000256" key="7">
    <source>
        <dbReference type="ARBA" id="ARBA00022840"/>
    </source>
</evidence>
<evidence type="ECO:0000259" key="13">
    <source>
        <dbReference type="PROSITE" id="PS50052"/>
    </source>
</evidence>
<keyword evidence="5" id="KW-0547">Nucleotide-binding</keyword>
<evidence type="ECO:0000256" key="11">
    <source>
        <dbReference type="ARBA" id="ARBA00023136"/>
    </source>
</evidence>
<dbReference type="Gene3D" id="3.30.63.10">
    <property type="entry name" value="Guanylate Kinase phosphate binding domain"/>
    <property type="match status" value="1"/>
</dbReference>
<keyword evidence="4 12" id="KW-0812">Transmembrane</keyword>
<gene>
    <name evidence="14" type="ORF">FBUS_06642</name>
</gene>
<dbReference type="GO" id="GO:0004559">
    <property type="term" value="F:alpha-mannosidase activity"/>
    <property type="evidence" value="ECO:0007669"/>
    <property type="project" value="TreeGrafter"/>
</dbReference>
<dbReference type="PROSITE" id="PS50052">
    <property type="entry name" value="GUANYLATE_KINASE_2"/>
    <property type="match status" value="1"/>
</dbReference>
<dbReference type="InterPro" id="IPR008144">
    <property type="entry name" value="Guanylate_kin-like_dom"/>
</dbReference>
<dbReference type="InterPro" id="IPR026071">
    <property type="entry name" value="Glyco_Hydrolase_99"/>
</dbReference>
<dbReference type="PANTHER" id="PTHR13572">
    <property type="entry name" value="ENDO-ALPHA-1,2-MANNOSIDASE"/>
    <property type="match status" value="1"/>
</dbReference>
<evidence type="ECO:0000256" key="6">
    <source>
        <dbReference type="ARBA" id="ARBA00022801"/>
    </source>
</evidence>
<dbReference type="InterPro" id="IPR020590">
    <property type="entry name" value="Guanylate_kinase_CS"/>
</dbReference>
<name>A0A8E0RYX1_9TREM</name>
<evidence type="ECO:0000256" key="5">
    <source>
        <dbReference type="ARBA" id="ARBA00022741"/>
    </source>
</evidence>
<evidence type="ECO:0000256" key="12">
    <source>
        <dbReference type="SAM" id="Phobius"/>
    </source>
</evidence>
<dbReference type="PROSITE" id="PS00856">
    <property type="entry name" value="GUANYLATE_KINASE_1"/>
    <property type="match status" value="1"/>
</dbReference>
<proteinExistence type="inferred from homology"/>
<sequence length="643" mass="72826">MNRSLVVVFSGPSGAGKSTLLNMLVKQFPGRFAFSVSHTTRKIRQGEVDGQDYHFIEKEKMLKEIAAGKFLEHAEFAGNVYGTSRAAVQKVLDSGNVCILDVELEGVKSIHALEPPLNAKYILIRPPSIEALEKRLRDRGTETEESLQRRLDRARKDIEFAESATGRSLYNKDTILLKYFTVRRKCFLLFVIALFLLCVLILRRLKSDDTAWIKSVTSVAPKKLRVGQRSNGSTRINKIDWLNLGPQLGDLLDSGGQTPVPISYAVHVFYYAWYNSPEDGKPPTSERHWVHWNHPRIPHWIGRIARGFSTKPHEPPEDVASSFLPKLGLYSSGDKNVIEAHLRMLRFAGIGILVLSWYPAGMADSAGEPVDPLVPIILDQSKKYGIKVALHIEPYKSRTAYSVRNDLLYAHKKGYTNHPSYLRLASASMNSTASKDLPVFFVYDSYAIPLAQWTRVLTTSGDLTVRGKPEDAYMVGLLIDSSDCKQYRISGFDGGYTYFISQATTFASIPDNWRIIANECQRYEIHFYPTIGPGYDDLSVRPWNKRATVDREDGLHFQRMVSKLPSHSLAGVGITSFNEWHEGTQIEPAAESIRSIYADYSPFSEEFYLRMVRKFVNRYAGFTQFPRAFYQTSRSELDAIEQF</sequence>
<dbReference type="InterPro" id="IPR017665">
    <property type="entry name" value="Guanylate_kinase"/>
</dbReference>
<dbReference type="GO" id="GO:0004385">
    <property type="term" value="F:GMP kinase activity"/>
    <property type="evidence" value="ECO:0007669"/>
    <property type="project" value="UniProtKB-EC"/>
</dbReference>
<evidence type="ECO:0000313" key="14">
    <source>
        <dbReference type="EMBL" id="KAA0194438.1"/>
    </source>
</evidence>
<dbReference type="CDD" id="cd00071">
    <property type="entry name" value="GMPK"/>
    <property type="match status" value="1"/>
</dbReference>
<feature type="transmembrane region" description="Helical" evidence="12">
    <location>
        <begin position="186"/>
        <end position="205"/>
    </location>
</feature>
<dbReference type="GO" id="GO:0005524">
    <property type="term" value="F:ATP binding"/>
    <property type="evidence" value="ECO:0007669"/>
    <property type="project" value="UniProtKB-KW"/>
</dbReference>
<protein>
    <recommendedName>
        <fullName evidence="3">guanylate kinase</fullName>
        <ecNumber evidence="3">2.7.4.8</ecNumber>
    </recommendedName>
</protein>
<evidence type="ECO:0000256" key="4">
    <source>
        <dbReference type="ARBA" id="ARBA00022692"/>
    </source>
</evidence>
<evidence type="ECO:0000256" key="3">
    <source>
        <dbReference type="ARBA" id="ARBA00012961"/>
    </source>
</evidence>
<dbReference type="InterPro" id="IPR027417">
    <property type="entry name" value="P-loop_NTPase"/>
</dbReference>
<dbReference type="FunFam" id="3.30.63.10:FF:000002">
    <property type="entry name" value="Guanylate kinase 1"/>
    <property type="match status" value="1"/>
</dbReference>
<evidence type="ECO:0000256" key="1">
    <source>
        <dbReference type="ARBA" id="ARBA00004323"/>
    </source>
</evidence>
<dbReference type="EMBL" id="LUCM01004379">
    <property type="protein sequence ID" value="KAA0194438.1"/>
    <property type="molecule type" value="Genomic_DNA"/>
</dbReference>
<evidence type="ECO:0000256" key="10">
    <source>
        <dbReference type="ARBA" id="ARBA00023034"/>
    </source>
</evidence>
<dbReference type="OrthoDB" id="6334211at2759"/>
<keyword evidence="9 12" id="KW-1133">Transmembrane helix</keyword>
<dbReference type="Pfam" id="PF00625">
    <property type="entry name" value="Guanylate_kin"/>
    <property type="match status" value="1"/>
</dbReference>
<evidence type="ECO:0000256" key="9">
    <source>
        <dbReference type="ARBA" id="ARBA00022989"/>
    </source>
</evidence>
<dbReference type="SUPFAM" id="SSF52540">
    <property type="entry name" value="P-loop containing nucleoside triphosphate hydrolases"/>
    <property type="match status" value="1"/>
</dbReference>
<comment type="caution">
    <text evidence="14">The sequence shown here is derived from an EMBL/GenBank/DDBJ whole genome shotgun (WGS) entry which is preliminary data.</text>
</comment>
<dbReference type="PANTHER" id="PTHR13572:SF4">
    <property type="entry name" value="RE57134P"/>
    <property type="match status" value="1"/>
</dbReference>
<dbReference type="NCBIfam" id="TIGR03263">
    <property type="entry name" value="guanyl_kin"/>
    <property type="match status" value="1"/>
</dbReference>
<dbReference type="EC" id="2.7.4.8" evidence="3"/>
<keyword evidence="8" id="KW-0735">Signal-anchor</keyword>
<dbReference type="AlphaFoldDB" id="A0A8E0RYX1"/>
<dbReference type="Gene3D" id="3.40.50.300">
    <property type="entry name" value="P-loop containing nucleotide triphosphate hydrolases"/>
    <property type="match status" value="1"/>
</dbReference>
<evidence type="ECO:0000313" key="15">
    <source>
        <dbReference type="Proteomes" id="UP000728185"/>
    </source>
</evidence>
<evidence type="ECO:0000256" key="2">
    <source>
        <dbReference type="ARBA" id="ARBA00009559"/>
    </source>
</evidence>
<dbReference type="CDD" id="cd11574">
    <property type="entry name" value="GH99"/>
    <property type="match status" value="1"/>
</dbReference>
<accession>A0A8E0RYX1</accession>
<dbReference type="GO" id="GO:0000139">
    <property type="term" value="C:Golgi membrane"/>
    <property type="evidence" value="ECO:0007669"/>
    <property type="project" value="UniProtKB-SubCell"/>
</dbReference>
<keyword evidence="10" id="KW-0333">Golgi apparatus</keyword>
<keyword evidence="7" id="KW-0067">ATP-binding</keyword>
<feature type="domain" description="Guanylate kinase-like" evidence="13">
    <location>
        <begin position="4"/>
        <end position="187"/>
    </location>
</feature>
<keyword evidence="11 12" id="KW-0472">Membrane</keyword>
<organism evidence="14 15">
    <name type="scientific">Fasciolopsis buskii</name>
    <dbReference type="NCBI Taxonomy" id="27845"/>
    <lineage>
        <taxon>Eukaryota</taxon>
        <taxon>Metazoa</taxon>
        <taxon>Spiralia</taxon>
        <taxon>Lophotrochozoa</taxon>
        <taxon>Platyhelminthes</taxon>
        <taxon>Trematoda</taxon>
        <taxon>Digenea</taxon>
        <taxon>Plagiorchiida</taxon>
        <taxon>Echinostomata</taxon>
        <taxon>Echinostomatoidea</taxon>
        <taxon>Fasciolidae</taxon>
        <taxon>Fasciolopsis</taxon>
    </lineage>
</organism>